<dbReference type="PROSITE" id="PS50297">
    <property type="entry name" value="ANK_REP_REGION"/>
    <property type="match status" value="1"/>
</dbReference>
<evidence type="ECO:0000256" key="1">
    <source>
        <dbReference type="ARBA" id="ARBA00022737"/>
    </source>
</evidence>
<dbReference type="PANTHER" id="PTHR24189">
    <property type="entry name" value="MYOTROPHIN"/>
    <property type="match status" value="1"/>
</dbReference>
<dbReference type="Gene3D" id="1.25.40.20">
    <property type="entry name" value="Ankyrin repeat-containing domain"/>
    <property type="match status" value="2"/>
</dbReference>
<comment type="caution">
    <text evidence="4">The sequence shown here is derived from an EMBL/GenBank/DDBJ whole genome shotgun (WGS) entry which is preliminary data.</text>
</comment>
<name>A0A3E1YAF6_9BACT</name>
<protein>
    <submittedName>
        <fullName evidence="4">Ankyrin repeat domain-containing protein</fullName>
    </submittedName>
</protein>
<proteinExistence type="predicted"/>
<dbReference type="EMBL" id="QPMM01000006">
    <property type="protein sequence ID" value="RFS22699.1"/>
    <property type="molecule type" value="Genomic_DNA"/>
</dbReference>
<dbReference type="PROSITE" id="PS50088">
    <property type="entry name" value="ANK_REPEAT"/>
    <property type="match status" value="1"/>
</dbReference>
<accession>A0A3E1YAF6</accession>
<keyword evidence="2 3" id="KW-0040">ANK repeat</keyword>
<keyword evidence="5" id="KW-1185">Reference proteome</keyword>
<dbReference type="Proteomes" id="UP000260644">
    <property type="component" value="Unassembled WGS sequence"/>
</dbReference>
<dbReference type="RefSeq" id="WP_116976092.1">
    <property type="nucleotide sequence ID" value="NZ_QPMM01000006.1"/>
</dbReference>
<evidence type="ECO:0000313" key="4">
    <source>
        <dbReference type="EMBL" id="RFS22699.1"/>
    </source>
</evidence>
<dbReference type="SUPFAM" id="SSF48403">
    <property type="entry name" value="Ankyrin repeat"/>
    <property type="match status" value="1"/>
</dbReference>
<dbReference type="AlphaFoldDB" id="A0A3E1YAF6"/>
<dbReference type="Pfam" id="PF12796">
    <property type="entry name" value="Ank_2"/>
    <property type="match status" value="1"/>
</dbReference>
<gene>
    <name evidence="4" type="ORF">DVR12_12970</name>
</gene>
<evidence type="ECO:0000313" key="5">
    <source>
        <dbReference type="Proteomes" id="UP000260644"/>
    </source>
</evidence>
<dbReference type="InterPro" id="IPR036770">
    <property type="entry name" value="Ankyrin_rpt-contain_sf"/>
</dbReference>
<evidence type="ECO:0000256" key="3">
    <source>
        <dbReference type="PROSITE-ProRule" id="PRU00023"/>
    </source>
</evidence>
<keyword evidence="1" id="KW-0677">Repeat</keyword>
<evidence type="ECO:0000256" key="2">
    <source>
        <dbReference type="ARBA" id="ARBA00023043"/>
    </source>
</evidence>
<organism evidence="4 5">
    <name type="scientific">Chitinophaga silvatica</name>
    <dbReference type="NCBI Taxonomy" id="2282649"/>
    <lineage>
        <taxon>Bacteria</taxon>
        <taxon>Pseudomonadati</taxon>
        <taxon>Bacteroidota</taxon>
        <taxon>Chitinophagia</taxon>
        <taxon>Chitinophagales</taxon>
        <taxon>Chitinophagaceae</taxon>
        <taxon>Chitinophaga</taxon>
    </lineage>
</organism>
<feature type="repeat" description="ANK" evidence="3">
    <location>
        <begin position="103"/>
        <end position="135"/>
    </location>
</feature>
<dbReference type="InterPro" id="IPR002110">
    <property type="entry name" value="Ankyrin_rpt"/>
</dbReference>
<sequence>MAKKKITLPKDFEELLSKGDLQELKEVFNKCEIDARGGYGKQTALAYDNCPHSLAKWLVEQGANLEATDTWGNTALHNRSRSYFGNIESLLELGADVNNGGSSVGTPLHAAADSHNVENTKLLLAHGAKPDTLNSDKHTPLDQALKTCSNIDIANTVKLAQIYLNTGIRITSQMQESVIEIGSRFEFHRANFNKADVDEVSNALEELYKLFEVSPVPKRIMHDGKSLITIKKEAWQDQHQELWELLVPSSGATETMQGEVTRISGKIAYELEDNGGVNWDSDYKKMADAFLSFLRQGKQLPAKELAEAEEIVAAIKRKAGNSARLCELGVKWVIENPMPIKLPKMEYKR</sequence>
<dbReference type="InterPro" id="IPR050745">
    <property type="entry name" value="Multifunctional_regulatory"/>
</dbReference>
<dbReference type="PANTHER" id="PTHR24189:SF72">
    <property type="entry name" value="ANKYRIN REPEAT-CONTAINING DOMAIN-CONTAINING PROTEIN"/>
    <property type="match status" value="1"/>
</dbReference>
<dbReference type="OrthoDB" id="9812708at2"/>
<reference evidence="4 5" key="1">
    <citation type="submission" date="2018-07" db="EMBL/GenBank/DDBJ databases">
        <title>Chitinophaga K2CV101002-2 sp. nov., isolated from a monsoon evergreen broad-leaved forest soil.</title>
        <authorList>
            <person name="Lv Y."/>
        </authorList>
    </citation>
    <scope>NUCLEOTIDE SEQUENCE [LARGE SCALE GENOMIC DNA]</scope>
    <source>
        <strain evidence="4 5">GDMCC 1.1288</strain>
    </source>
</reference>